<protein>
    <submittedName>
        <fullName evidence="1">Uncharacterized protein</fullName>
    </submittedName>
</protein>
<evidence type="ECO:0000313" key="2">
    <source>
        <dbReference type="Proteomes" id="UP001145050"/>
    </source>
</evidence>
<name>A0A9X4APA9_9BACI</name>
<reference evidence="1" key="1">
    <citation type="submission" date="2022-06" db="EMBL/GenBank/DDBJ databases">
        <title>Aquibacillus sp. a new bacterium isolated from soil saline samples.</title>
        <authorList>
            <person name="Galisteo C."/>
            <person name="De La Haba R."/>
            <person name="Sanchez-Porro C."/>
            <person name="Ventosa A."/>
        </authorList>
    </citation>
    <scope>NUCLEOTIDE SEQUENCE</scope>
    <source>
        <strain evidence="1">3ASR75-11</strain>
    </source>
</reference>
<proteinExistence type="predicted"/>
<dbReference type="EMBL" id="JAMQKB010000014">
    <property type="protein sequence ID" value="MDC3425363.1"/>
    <property type="molecule type" value="Genomic_DNA"/>
</dbReference>
<dbReference type="RefSeq" id="WP_272437172.1">
    <property type="nucleotide sequence ID" value="NZ_JAMQKB010000014.1"/>
</dbReference>
<organism evidence="1 2">
    <name type="scientific">Terrihalobacillus insolitus</name>
    <dbReference type="NCBI Taxonomy" id="2950438"/>
    <lineage>
        <taxon>Bacteria</taxon>
        <taxon>Bacillati</taxon>
        <taxon>Bacillota</taxon>
        <taxon>Bacilli</taxon>
        <taxon>Bacillales</taxon>
        <taxon>Bacillaceae</taxon>
        <taxon>Terrihalobacillus</taxon>
    </lineage>
</organism>
<gene>
    <name evidence="1" type="ORF">NC797_12715</name>
</gene>
<accession>A0A9X4APA9</accession>
<sequence>MGTPKERIPYPVWQYSGEKWRNAEYQYSDEIHGELKERLSNKIQELMKAAY</sequence>
<evidence type="ECO:0000313" key="1">
    <source>
        <dbReference type="EMBL" id="MDC3425363.1"/>
    </source>
</evidence>
<dbReference type="AlphaFoldDB" id="A0A9X4APA9"/>
<dbReference type="Proteomes" id="UP001145050">
    <property type="component" value="Unassembled WGS sequence"/>
</dbReference>
<keyword evidence="2" id="KW-1185">Reference proteome</keyword>
<comment type="caution">
    <text evidence="1">The sequence shown here is derived from an EMBL/GenBank/DDBJ whole genome shotgun (WGS) entry which is preliminary data.</text>
</comment>